<proteinExistence type="predicted"/>
<accession>W3VVQ3</accession>
<reference evidence="1 2" key="1">
    <citation type="journal article" date="2014" name="Genome Announc.">
        <title>Genome sequence of the basidiomycetous fungus Pseudozyma aphidis DSM70725, an efficient producer of biosurfactant mannosylerythritol lipids.</title>
        <authorList>
            <person name="Lorenz S."/>
            <person name="Guenther M."/>
            <person name="Grumaz C."/>
            <person name="Rupp S."/>
            <person name="Zibek S."/>
            <person name="Sohn K."/>
        </authorList>
    </citation>
    <scope>NUCLEOTIDE SEQUENCE [LARGE SCALE GENOMIC DNA]</scope>
    <source>
        <strain evidence="2">ATCC 32657 / CBS 517.83 / DSM 70725 / JCM 10318 / NBRC 10182 / NRRL Y-7954 / St-0401</strain>
    </source>
</reference>
<dbReference type="AlphaFoldDB" id="W3VVQ3"/>
<evidence type="ECO:0000313" key="2">
    <source>
        <dbReference type="Proteomes" id="UP000019462"/>
    </source>
</evidence>
<comment type="caution">
    <text evidence="1">The sequence shown here is derived from an EMBL/GenBank/DDBJ whole genome shotgun (WGS) entry which is preliminary data.</text>
</comment>
<protein>
    <submittedName>
        <fullName evidence="1">Uncharacterized protein</fullName>
    </submittedName>
</protein>
<sequence length="142" mass="14823">MIDLGELSEQDDGLARAKSCVAAANWLRAGSPATAEWVSPSPSPLASSPPLTTGYSPPRLALLAVVYPPPTTTHPLLDILAILPSCRPHPLAPHPPFASTSATPPLHLARAVSLLGSSSQLPQASCTIQQRFIFEPLASNSC</sequence>
<gene>
    <name evidence="1" type="ORF">PaG_00809</name>
</gene>
<dbReference type="EMBL" id="AWNI01000004">
    <property type="protein sequence ID" value="ETS64841.1"/>
    <property type="molecule type" value="Genomic_DNA"/>
</dbReference>
<keyword evidence="2" id="KW-1185">Reference proteome</keyword>
<evidence type="ECO:0000313" key="1">
    <source>
        <dbReference type="EMBL" id="ETS64841.1"/>
    </source>
</evidence>
<dbReference type="HOGENOM" id="CLU_1816611_0_0_1"/>
<name>W3VVQ3_MOEAP</name>
<dbReference type="Proteomes" id="UP000019462">
    <property type="component" value="Unassembled WGS sequence"/>
</dbReference>
<organism evidence="1 2">
    <name type="scientific">Moesziomyces aphidis</name>
    <name type="common">Pseudozyma aphidis</name>
    <dbReference type="NCBI Taxonomy" id="84754"/>
    <lineage>
        <taxon>Eukaryota</taxon>
        <taxon>Fungi</taxon>
        <taxon>Dikarya</taxon>
        <taxon>Basidiomycota</taxon>
        <taxon>Ustilaginomycotina</taxon>
        <taxon>Ustilaginomycetes</taxon>
        <taxon>Ustilaginales</taxon>
        <taxon>Ustilaginaceae</taxon>
        <taxon>Moesziomyces</taxon>
    </lineage>
</organism>